<evidence type="ECO:0000313" key="2">
    <source>
        <dbReference type="EMBL" id="QPH53940.1"/>
    </source>
</evidence>
<evidence type="ECO:0000256" key="1">
    <source>
        <dbReference type="SAM" id="SignalP"/>
    </source>
</evidence>
<dbReference type="KEGG" id="poz:I0K15_19560"/>
<dbReference type="Proteomes" id="UP000594800">
    <property type="component" value="Chromosome"/>
</dbReference>
<feature type="chain" id="PRO_5032455727" evidence="1">
    <location>
        <begin position="21"/>
        <end position="507"/>
    </location>
</feature>
<protein>
    <submittedName>
        <fullName evidence="2">Uncharacterized protein</fullName>
    </submittedName>
</protein>
<dbReference type="RefSeq" id="WP_196103149.1">
    <property type="nucleotide sequence ID" value="NZ_CP064942.1"/>
</dbReference>
<organism evidence="2 3">
    <name type="scientific">Pontivivens ytuae</name>
    <dbReference type="NCBI Taxonomy" id="2789856"/>
    <lineage>
        <taxon>Bacteria</taxon>
        <taxon>Pseudomonadati</taxon>
        <taxon>Pseudomonadota</taxon>
        <taxon>Alphaproteobacteria</taxon>
        <taxon>Rhodobacterales</taxon>
        <taxon>Paracoccaceae</taxon>
        <taxon>Pontivivens</taxon>
    </lineage>
</organism>
<dbReference type="EMBL" id="CP064942">
    <property type="protein sequence ID" value="QPH53940.1"/>
    <property type="molecule type" value="Genomic_DNA"/>
</dbReference>
<keyword evidence="3" id="KW-1185">Reference proteome</keyword>
<reference evidence="2 3" key="1">
    <citation type="submission" date="2020-11" db="EMBL/GenBank/DDBJ databases">
        <title>Description of Pontivivens ytuae sp. nov. isolated from deep sea sediment of Mariana Trench.</title>
        <authorList>
            <person name="Wang Z."/>
            <person name="Sun Q.-L."/>
            <person name="Xu X.-D."/>
            <person name="Tang Y.-Z."/>
            <person name="Zhang J."/>
        </authorList>
    </citation>
    <scope>NUCLEOTIDE SEQUENCE [LARGE SCALE GENOMIC DNA]</scope>
    <source>
        <strain evidence="2 3">MT2928</strain>
    </source>
</reference>
<proteinExistence type="predicted"/>
<dbReference type="AlphaFoldDB" id="A0A7S9LSL9"/>
<evidence type="ECO:0000313" key="3">
    <source>
        <dbReference type="Proteomes" id="UP000594800"/>
    </source>
</evidence>
<accession>A0A7S9LSL9</accession>
<sequence>MRLSAPILALALAGAVPLMAEEAEPVELPRSAIEWLRLPHASVEVEEPVPVRPSRSVETQPLPTLEPDALGLLPSRATGFPTDLWGLSTAPRIVQRIEAVRATGVPSARTLYHRILLAQARPPRGSPGQVLTARVEGLVKTGALEAAEAMLSRAPRPDATTARLALELGALTNRGDEACALIEQFPEFAPDLSWRVWCSARDGRWVDAALTLETGLVLGAIDPVRADHLSWFLDPEFFDLSEELPLPEPMTALDFTLREAIGLPRPPGDLPLAWLYADVEGQRTHRARIAAAEALVRRGDLPPPVLFAAYRQERPAASGGIWGRAGAVRDLDAALMEDDGILAAVRAADEALAPLGLRTALAHEYGAALAEIPAEAPDPTVAAWLLLDERPDAARAWLPPVPGPTARVALALMDPTAEPLALPVPRTDQESRALAIHDALLGPATTLPAVAQGRLGEALLIALATLDAGTEIEAQDLGEALSTLRAAGQLNIARRIALETLFQDALP</sequence>
<keyword evidence="1" id="KW-0732">Signal</keyword>
<feature type="signal peptide" evidence="1">
    <location>
        <begin position="1"/>
        <end position="20"/>
    </location>
</feature>
<name>A0A7S9LSL9_9RHOB</name>
<gene>
    <name evidence="2" type="ORF">I0K15_19560</name>
</gene>